<gene>
    <name evidence="1" type="ORF">SAMN04244550_00410</name>
</gene>
<organism evidence="1 2">
    <name type="scientific">Rhodobacter capsulatus</name>
    <name type="common">Rhodopseudomonas capsulata</name>
    <dbReference type="NCBI Taxonomy" id="1061"/>
    <lineage>
        <taxon>Bacteria</taxon>
        <taxon>Pseudomonadati</taxon>
        <taxon>Pseudomonadota</taxon>
        <taxon>Alphaproteobacteria</taxon>
        <taxon>Rhodobacterales</taxon>
        <taxon>Rhodobacter group</taxon>
        <taxon>Rhodobacter</taxon>
    </lineage>
</organism>
<evidence type="ECO:0000313" key="2">
    <source>
        <dbReference type="Proteomes" id="UP000183812"/>
    </source>
</evidence>
<dbReference type="EMBL" id="FNAY01000001">
    <property type="protein sequence ID" value="SDE43961.1"/>
    <property type="molecule type" value="Genomic_DNA"/>
</dbReference>
<dbReference type="RefSeq" id="WP_162838701.1">
    <property type="nucleotide sequence ID" value="NZ_CP061202.1"/>
</dbReference>
<accession>A0A1G7CXI4</accession>
<protein>
    <submittedName>
        <fullName evidence="1">Uncharacterized protein</fullName>
    </submittedName>
</protein>
<name>A0A1G7CXI4_RHOCA</name>
<reference evidence="1 2" key="1">
    <citation type="submission" date="2016-10" db="EMBL/GenBank/DDBJ databases">
        <authorList>
            <person name="de Groot N.N."/>
        </authorList>
    </citation>
    <scope>NUCLEOTIDE SEQUENCE [LARGE SCALE GENOMIC DNA]</scope>
    <source>
        <strain evidence="2">DSM 938 / 37b4</strain>
    </source>
</reference>
<dbReference type="AlphaFoldDB" id="A0A1G7CXI4"/>
<proteinExistence type="predicted"/>
<sequence>MSRNFLFLLIGVLAVVAAGTGYLYYQERQSGVDIKINEHGVTIDGN</sequence>
<evidence type="ECO:0000313" key="1">
    <source>
        <dbReference type="EMBL" id="SDE43961.1"/>
    </source>
</evidence>
<dbReference type="Proteomes" id="UP000183812">
    <property type="component" value="Unassembled WGS sequence"/>
</dbReference>